<name>A0A142K951_9CAUD</name>
<dbReference type="RefSeq" id="YP_009301144.1">
    <property type="nucleotide sequence ID" value="NC_031230.1"/>
</dbReference>
<evidence type="ECO:0000313" key="2">
    <source>
        <dbReference type="Proteomes" id="UP000201371"/>
    </source>
</evidence>
<protein>
    <submittedName>
        <fullName evidence="1">Uncharacterized protein</fullName>
    </submittedName>
</protein>
<dbReference type="GeneID" id="29125052"/>
<gene>
    <name evidence="1" type="primary">90</name>
    <name evidence="1" type="ORF">SEA_YVONNETASTIC_90</name>
</gene>
<dbReference type="KEGG" id="vg:29125052"/>
<organism evidence="1 2">
    <name type="scientific">Gordonia phage Yvonnetastic</name>
    <dbReference type="NCBI Taxonomy" id="1821566"/>
    <lineage>
        <taxon>Viruses</taxon>
        <taxon>Duplodnaviria</taxon>
        <taxon>Heunggongvirae</taxon>
        <taxon>Uroviricota</taxon>
        <taxon>Caudoviricetes</taxon>
        <taxon>Yvonnevirus</taxon>
        <taxon>Yvonnevirus yvonnetastic</taxon>
        <taxon>Gordonia virus Yvonnetastic</taxon>
    </lineage>
</organism>
<dbReference type="EMBL" id="KU963248">
    <property type="protein sequence ID" value="AMS02634.1"/>
    <property type="molecule type" value="Genomic_DNA"/>
</dbReference>
<proteinExistence type="predicted"/>
<sequence length="113" mass="12481">MALNVELAERILEQVTKHPEHHDQGIWGTKDDCGTNLCIAGWALVLSGQDAWDPAGITGALILRPKGGGSVRQTAQELLGLGYYAANRLFLESTEVEAVDYLERLIDYERRNS</sequence>
<dbReference type="Proteomes" id="UP000201371">
    <property type="component" value="Segment"/>
</dbReference>
<keyword evidence="2" id="KW-1185">Reference proteome</keyword>
<dbReference type="OrthoDB" id="40574at10239"/>
<accession>A0A142K951</accession>
<reference evidence="2" key="1">
    <citation type="submission" date="2016-03" db="EMBL/GenBank/DDBJ databases">
        <authorList>
            <person name="Ploux O."/>
        </authorList>
    </citation>
    <scope>NUCLEOTIDE SEQUENCE [LARGE SCALE GENOMIC DNA]</scope>
</reference>
<evidence type="ECO:0000313" key="1">
    <source>
        <dbReference type="EMBL" id="AMS02634.1"/>
    </source>
</evidence>